<protein>
    <submittedName>
        <fullName evidence="1">Uncharacterized protein</fullName>
    </submittedName>
</protein>
<evidence type="ECO:0000313" key="1">
    <source>
        <dbReference type="EMBL" id="CEK47999.1"/>
    </source>
</evidence>
<gene>
    <name evidence="1" type="primary">ORF2856</name>
</gene>
<sequence>MGLQREQQCMGLHGEMKIRRKYKSLYGYHPYVTLLARCAQKPNDRSHEP</sequence>
<organism evidence="1">
    <name type="scientific">Arion vulgaris</name>
    <dbReference type="NCBI Taxonomy" id="1028688"/>
    <lineage>
        <taxon>Eukaryota</taxon>
        <taxon>Metazoa</taxon>
        <taxon>Spiralia</taxon>
        <taxon>Lophotrochozoa</taxon>
        <taxon>Mollusca</taxon>
        <taxon>Gastropoda</taxon>
        <taxon>Heterobranchia</taxon>
        <taxon>Euthyneura</taxon>
        <taxon>Panpulmonata</taxon>
        <taxon>Eupulmonata</taxon>
        <taxon>Stylommatophora</taxon>
        <taxon>Helicina</taxon>
        <taxon>Arionoidea</taxon>
        <taxon>Arionidae</taxon>
        <taxon>Arion</taxon>
    </lineage>
</organism>
<reference evidence="1" key="1">
    <citation type="submission" date="2014-12" db="EMBL/GenBank/DDBJ databases">
        <title>Insight into the proteome of Arion vulgaris.</title>
        <authorList>
            <person name="Aradska J."/>
            <person name="Bulat T."/>
            <person name="Smidak R."/>
            <person name="Sarate P."/>
            <person name="Gangsoo J."/>
            <person name="Sialana F."/>
            <person name="Bilban M."/>
            <person name="Lubec G."/>
        </authorList>
    </citation>
    <scope>NUCLEOTIDE SEQUENCE</scope>
    <source>
        <tissue evidence="1">Skin</tissue>
    </source>
</reference>
<accession>A0A0B6XVS2</accession>
<name>A0A0B6XVS2_9EUPU</name>
<proteinExistence type="predicted"/>
<dbReference type="EMBL" id="HACG01001134">
    <property type="protein sequence ID" value="CEK47999.1"/>
    <property type="molecule type" value="Transcribed_RNA"/>
</dbReference>
<dbReference type="AlphaFoldDB" id="A0A0B6XVS2"/>